<feature type="region of interest" description="Disordered" evidence="5">
    <location>
        <begin position="412"/>
        <end position="448"/>
    </location>
</feature>
<dbReference type="Pfam" id="PF13913">
    <property type="entry name" value="zf-C2HC_2"/>
    <property type="match status" value="2"/>
</dbReference>
<sequence length="593" mass="67509">MDALSATIDRHSGNYERNYESDCILEKQVEPIRSEDSDNDEMLQKEDDSLAQSFASIEWMTKQLRVFDDEMVQKENDSLAQSFASIEWMTKQLRVSIERDAEILEEKKSSSMSKIKGIETENRFQDGQKRMVVDNDSSMAAALRILNQLSEEDSSSSDGVDQASVGDRILSNDNNSKNTQETSLRTDKSVTDLNCRTSKDTEANDARNLEQHVNEGRMPTRDLMQVNEDQKRGVAEKKSNNQGQQDWLEAYTANGRVYYYNKYTRESSWKRPDFEPQSTCSVTQAQHDSDLCQPKTLESIVEVDKSKDRTNEEILAQSGLYCCFCGQYQDPIEKFEDHFAECLPLKLHKAQMTPMYQSFQRMLCVLSEDHTLRALHYASACPDPRPQNPSKSVDAKSVTKSLTLLKNFQDARNISPERKDTGTTRRRKSTTTNPVVCQSSTVQKSSRRKTVNGVILKDSYVPLEICRHCKRKFAPGRLEKHEAVCPRIFGAEGAWGKPNSSKESSRPISQPVKSERLRFTDISNKQEKPSDKSKAMRNSKQSYKEHQSTLVICPCCKRKFAPNGAQEHISICKDVQHRPKNTVSHVRNFAVAG</sequence>
<evidence type="ECO:0000259" key="7">
    <source>
        <dbReference type="PROSITE" id="PS52027"/>
    </source>
</evidence>
<dbReference type="InterPro" id="IPR036020">
    <property type="entry name" value="WW_dom_sf"/>
</dbReference>
<dbReference type="EMBL" id="CAIX01000951">
    <property type="protein sequence ID" value="CCI50668.1"/>
    <property type="molecule type" value="Genomic_DNA"/>
</dbReference>
<dbReference type="SMART" id="SM00456">
    <property type="entry name" value="WW"/>
    <property type="match status" value="1"/>
</dbReference>
<evidence type="ECO:0000256" key="3">
    <source>
        <dbReference type="ARBA" id="ARBA00022833"/>
    </source>
</evidence>
<dbReference type="AlphaFoldDB" id="A0A024GVK0"/>
<keyword evidence="2 4" id="KW-0863">Zinc-finger</keyword>
<evidence type="ECO:0000313" key="8">
    <source>
        <dbReference type="EMBL" id="CCI50668.1"/>
    </source>
</evidence>
<feature type="compositionally biased region" description="Polar residues" evidence="5">
    <location>
        <begin position="171"/>
        <end position="183"/>
    </location>
</feature>
<name>A0A024GVK0_9STRA</name>
<feature type="compositionally biased region" description="Basic and acidic residues" evidence="5">
    <location>
        <begin position="197"/>
        <end position="216"/>
    </location>
</feature>
<dbReference type="GO" id="GO:0008270">
    <property type="term" value="F:zinc ion binding"/>
    <property type="evidence" value="ECO:0007669"/>
    <property type="project" value="UniProtKB-KW"/>
</dbReference>
<evidence type="ECO:0000256" key="5">
    <source>
        <dbReference type="SAM" id="MobiDB-lite"/>
    </source>
</evidence>
<dbReference type="InterPro" id="IPR049899">
    <property type="entry name" value="Znf_C2HC_C3H"/>
</dbReference>
<reference evidence="8 9" key="1">
    <citation type="submission" date="2012-05" db="EMBL/GenBank/DDBJ databases">
        <title>Recombination and specialization in a pathogen metapopulation.</title>
        <authorList>
            <person name="Gardiner A."/>
            <person name="Kemen E."/>
            <person name="Schultz-Larsen T."/>
            <person name="MacLean D."/>
            <person name="Van Oosterhout C."/>
            <person name="Jones J.D.G."/>
        </authorList>
    </citation>
    <scope>NUCLEOTIDE SEQUENCE [LARGE SCALE GENOMIC DNA]</scope>
    <source>
        <strain evidence="8 9">Ac Nc2</strain>
    </source>
</reference>
<dbReference type="STRING" id="65357.A0A024GVK0"/>
<proteinExistence type="predicted"/>
<keyword evidence="1" id="KW-0479">Metal-binding</keyword>
<dbReference type="Gene3D" id="2.20.70.10">
    <property type="match status" value="1"/>
</dbReference>
<feature type="compositionally biased region" description="Polar residues" evidence="5">
    <location>
        <begin position="498"/>
        <end position="512"/>
    </location>
</feature>
<keyword evidence="3" id="KW-0862">Zinc</keyword>
<dbReference type="InParanoid" id="A0A024GVK0"/>
<accession>A0A024GVK0</accession>
<dbReference type="PROSITE" id="PS01159">
    <property type="entry name" value="WW_DOMAIN_1"/>
    <property type="match status" value="1"/>
</dbReference>
<feature type="region of interest" description="Disordered" evidence="5">
    <location>
        <begin position="150"/>
        <end position="216"/>
    </location>
</feature>
<keyword evidence="9" id="KW-1185">Reference proteome</keyword>
<dbReference type="CDD" id="cd00201">
    <property type="entry name" value="WW"/>
    <property type="match status" value="1"/>
</dbReference>
<evidence type="ECO:0000256" key="2">
    <source>
        <dbReference type="ARBA" id="ARBA00022771"/>
    </source>
</evidence>
<protein>
    <submittedName>
        <fullName evidence="8">Uncharacterized protein</fullName>
    </submittedName>
</protein>
<feature type="region of interest" description="Disordered" evidence="5">
    <location>
        <begin position="495"/>
        <end position="543"/>
    </location>
</feature>
<evidence type="ECO:0000256" key="4">
    <source>
        <dbReference type="PROSITE-ProRule" id="PRU01371"/>
    </source>
</evidence>
<evidence type="ECO:0000313" key="9">
    <source>
        <dbReference type="Proteomes" id="UP000053237"/>
    </source>
</evidence>
<dbReference type="PROSITE" id="PS52027">
    <property type="entry name" value="ZF_C2HC_C3H"/>
    <property type="match status" value="1"/>
</dbReference>
<feature type="compositionally biased region" description="Polar residues" evidence="5">
    <location>
        <begin position="433"/>
        <end position="444"/>
    </location>
</feature>
<evidence type="ECO:0000259" key="6">
    <source>
        <dbReference type="PROSITE" id="PS50020"/>
    </source>
</evidence>
<organism evidence="8 9">
    <name type="scientific">Albugo candida</name>
    <dbReference type="NCBI Taxonomy" id="65357"/>
    <lineage>
        <taxon>Eukaryota</taxon>
        <taxon>Sar</taxon>
        <taxon>Stramenopiles</taxon>
        <taxon>Oomycota</taxon>
        <taxon>Peronosporomycetes</taxon>
        <taxon>Albuginales</taxon>
        <taxon>Albuginaceae</taxon>
        <taxon>Albugo</taxon>
    </lineage>
</organism>
<feature type="domain" description="WW" evidence="6">
    <location>
        <begin position="247"/>
        <end position="274"/>
    </location>
</feature>
<comment type="caution">
    <text evidence="8">The sequence shown here is derived from an EMBL/GenBank/DDBJ whole genome shotgun (WGS) entry which is preliminary data.</text>
</comment>
<dbReference type="Pfam" id="PF00397">
    <property type="entry name" value="WW"/>
    <property type="match status" value="1"/>
</dbReference>
<dbReference type="Proteomes" id="UP000053237">
    <property type="component" value="Unassembled WGS sequence"/>
</dbReference>
<dbReference type="InterPro" id="IPR001202">
    <property type="entry name" value="WW_dom"/>
</dbReference>
<feature type="domain" description="C2HC/C3H-type" evidence="7">
    <location>
        <begin position="462"/>
        <end position="491"/>
    </location>
</feature>
<gene>
    <name evidence="8" type="ORF">BN9_127660</name>
</gene>
<dbReference type="SUPFAM" id="SSF51045">
    <property type="entry name" value="WW domain"/>
    <property type="match status" value="1"/>
</dbReference>
<evidence type="ECO:0000256" key="1">
    <source>
        <dbReference type="ARBA" id="ARBA00022723"/>
    </source>
</evidence>
<dbReference type="OrthoDB" id="10255185at2759"/>
<dbReference type="PROSITE" id="PS50020">
    <property type="entry name" value="WW_DOMAIN_2"/>
    <property type="match status" value="1"/>
</dbReference>
<feature type="compositionally biased region" description="Basic and acidic residues" evidence="5">
    <location>
        <begin position="513"/>
        <end position="534"/>
    </location>
</feature>